<dbReference type="Proteomes" id="UP000323866">
    <property type="component" value="Unassembled WGS sequence"/>
</dbReference>
<evidence type="ECO:0000313" key="11">
    <source>
        <dbReference type="Proteomes" id="UP000323866"/>
    </source>
</evidence>
<organism evidence="9 11">
    <name type="scientific">Rufibacter glacialis</name>
    <dbReference type="NCBI Taxonomy" id="1259555"/>
    <lineage>
        <taxon>Bacteria</taxon>
        <taxon>Pseudomonadati</taxon>
        <taxon>Bacteroidota</taxon>
        <taxon>Cytophagia</taxon>
        <taxon>Cytophagales</taxon>
        <taxon>Hymenobacteraceae</taxon>
        <taxon>Rufibacter</taxon>
    </lineage>
</organism>
<keyword evidence="4" id="KW-0238">DNA-binding</keyword>
<dbReference type="EMBL" id="JBGOGF010000005">
    <property type="protein sequence ID" value="MFA1771631.1"/>
    <property type="molecule type" value="Genomic_DNA"/>
</dbReference>
<proteinExistence type="inferred from homology"/>
<dbReference type="InterPro" id="IPR036162">
    <property type="entry name" value="Resolvase-like_N_sf"/>
</dbReference>
<dbReference type="AlphaFoldDB" id="A0A5M8Q9Y9"/>
<name>A0A5M8Q9Y9_9BACT</name>
<evidence type="ECO:0000313" key="10">
    <source>
        <dbReference type="EMBL" id="MFA1771631.1"/>
    </source>
</evidence>
<reference evidence="10 12" key="3">
    <citation type="submission" date="2024-08" db="EMBL/GenBank/DDBJ databases">
        <authorList>
            <person name="Wei W."/>
        </authorList>
    </citation>
    <scope>NUCLEOTIDE SEQUENCE [LARGE SCALE GENOMIC DNA]</scope>
    <source>
        <strain evidence="10 12">XU2</strain>
    </source>
</reference>
<dbReference type="PROSITE" id="PS51736">
    <property type="entry name" value="RECOMBINASES_3"/>
    <property type="match status" value="1"/>
</dbReference>
<evidence type="ECO:0000256" key="4">
    <source>
        <dbReference type="ARBA" id="ARBA00023125"/>
    </source>
</evidence>
<gene>
    <name evidence="10" type="ORF">ACD591_10035</name>
    <name evidence="9" type="ORF">FOE74_17440</name>
</gene>
<dbReference type="Proteomes" id="UP001570846">
    <property type="component" value="Unassembled WGS sequence"/>
</dbReference>
<dbReference type="PROSITE" id="PS00398">
    <property type="entry name" value="RECOMBINASES_2"/>
    <property type="match status" value="1"/>
</dbReference>
<sequence>MQIGYARVSTIQQVADLQHDALRNAGCEKIYTDKVSGSVSSRPSLNKVREILRRGDTLVVWRLDRLGRSLKDLIEWMTYLDQEGIALRSLQENIDTSTATGKLVYHVFGAISEFEKGLLKERVMAGLTAARARGRVGGRPQKLSDQKKKLAVRLYEEKQHSIDEICQMMQITKPTLYSYIRHEQKQK</sequence>
<protein>
    <submittedName>
        <fullName evidence="9">Recombinase family protein</fullName>
    </submittedName>
</protein>
<dbReference type="SUPFAM" id="SSF46689">
    <property type="entry name" value="Homeodomain-like"/>
    <property type="match status" value="1"/>
</dbReference>
<dbReference type="RefSeq" id="WP_149099910.1">
    <property type="nucleotide sequence ID" value="NZ_BMMG01000006.1"/>
</dbReference>
<feature type="active site" description="O-(5'-phospho-DNA)-serine intermediate" evidence="6 7">
    <location>
        <position position="9"/>
    </location>
</feature>
<dbReference type="PROSITE" id="PS00397">
    <property type="entry name" value="RECOMBINASES_1"/>
    <property type="match status" value="1"/>
</dbReference>
<dbReference type="InterPro" id="IPR006119">
    <property type="entry name" value="Resolv_N"/>
</dbReference>
<keyword evidence="2" id="KW-0229">DNA integration</keyword>
<comment type="similarity">
    <text evidence="1">Belongs to the site-specific recombinase resolvase family.</text>
</comment>
<dbReference type="EMBL" id="VKKZ01000023">
    <property type="protein sequence ID" value="KAA6431891.1"/>
    <property type="molecule type" value="Genomic_DNA"/>
</dbReference>
<dbReference type="FunFam" id="3.40.50.1390:FF:000001">
    <property type="entry name" value="DNA recombinase"/>
    <property type="match status" value="1"/>
</dbReference>
<dbReference type="InterPro" id="IPR006118">
    <property type="entry name" value="Recombinase_CS"/>
</dbReference>
<evidence type="ECO:0000256" key="5">
    <source>
        <dbReference type="ARBA" id="ARBA00023172"/>
    </source>
</evidence>
<dbReference type="OrthoDB" id="9797501at2"/>
<dbReference type="PANTHER" id="PTHR30461">
    <property type="entry name" value="DNA-INVERTASE FROM LAMBDOID PROPHAGE"/>
    <property type="match status" value="1"/>
</dbReference>
<reference evidence="9 11" key="2">
    <citation type="submission" date="2019-09" db="EMBL/GenBank/DDBJ databases">
        <title>A bacterium isolated from glacier soil.</title>
        <authorList>
            <person name="Liu Q."/>
        </authorList>
    </citation>
    <scope>NUCLEOTIDE SEQUENCE [LARGE SCALE GENOMIC DNA]</scope>
    <source>
        <strain evidence="9 11">MDT1-10-3</strain>
    </source>
</reference>
<dbReference type="Gene3D" id="3.40.50.1390">
    <property type="entry name" value="Resolvase, N-terminal catalytic domain"/>
    <property type="match status" value="1"/>
</dbReference>
<comment type="caution">
    <text evidence="9">The sequence shown here is derived from an EMBL/GenBank/DDBJ whole genome shotgun (WGS) entry which is preliminary data.</text>
</comment>
<dbReference type="CDD" id="cd03768">
    <property type="entry name" value="SR_ResInv"/>
    <property type="match status" value="1"/>
</dbReference>
<dbReference type="GO" id="GO:0015074">
    <property type="term" value="P:DNA integration"/>
    <property type="evidence" value="ECO:0007669"/>
    <property type="project" value="UniProtKB-KW"/>
</dbReference>
<accession>A0A5M8Q9Y9</accession>
<dbReference type="GO" id="GO:0003677">
    <property type="term" value="F:DNA binding"/>
    <property type="evidence" value="ECO:0007669"/>
    <property type="project" value="UniProtKB-KW"/>
</dbReference>
<evidence type="ECO:0000256" key="1">
    <source>
        <dbReference type="ARBA" id="ARBA00009913"/>
    </source>
</evidence>
<dbReference type="Pfam" id="PF00239">
    <property type="entry name" value="Resolvase"/>
    <property type="match status" value="1"/>
</dbReference>
<evidence type="ECO:0000256" key="6">
    <source>
        <dbReference type="PIRSR" id="PIRSR606118-50"/>
    </source>
</evidence>
<dbReference type="InterPro" id="IPR006120">
    <property type="entry name" value="Resolvase_HTH_dom"/>
</dbReference>
<dbReference type="InterPro" id="IPR009057">
    <property type="entry name" value="Homeodomain-like_sf"/>
</dbReference>
<evidence type="ECO:0000256" key="7">
    <source>
        <dbReference type="PROSITE-ProRule" id="PRU10137"/>
    </source>
</evidence>
<dbReference type="InterPro" id="IPR050639">
    <property type="entry name" value="SSR_resolvase"/>
</dbReference>
<dbReference type="PANTHER" id="PTHR30461:SF2">
    <property type="entry name" value="SERINE RECOMBINASE PINE-RELATED"/>
    <property type="match status" value="1"/>
</dbReference>
<keyword evidence="12" id="KW-1185">Reference proteome</keyword>
<evidence type="ECO:0000313" key="9">
    <source>
        <dbReference type="EMBL" id="KAA6431891.1"/>
    </source>
</evidence>
<evidence type="ECO:0000256" key="2">
    <source>
        <dbReference type="ARBA" id="ARBA00022908"/>
    </source>
</evidence>
<dbReference type="Pfam" id="PF02796">
    <property type="entry name" value="HTH_7"/>
    <property type="match status" value="1"/>
</dbReference>
<evidence type="ECO:0000259" key="8">
    <source>
        <dbReference type="PROSITE" id="PS51736"/>
    </source>
</evidence>
<dbReference type="GO" id="GO:0000150">
    <property type="term" value="F:DNA strand exchange activity"/>
    <property type="evidence" value="ECO:0007669"/>
    <property type="project" value="UniProtKB-KW"/>
</dbReference>
<evidence type="ECO:0000313" key="12">
    <source>
        <dbReference type="Proteomes" id="UP001570846"/>
    </source>
</evidence>
<dbReference type="SUPFAM" id="SSF53041">
    <property type="entry name" value="Resolvase-like"/>
    <property type="match status" value="1"/>
</dbReference>
<keyword evidence="5" id="KW-0233">DNA recombination</keyword>
<reference evidence="9 11" key="1">
    <citation type="submission" date="2019-07" db="EMBL/GenBank/DDBJ databases">
        <authorList>
            <person name="Qu J.-H."/>
        </authorList>
    </citation>
    <scope>NUCLEOTIDE SEQUENCE [LARGE SCALE GENOMIC DNA]</scope>
    <source>
        <strain evidence="9 11">MDT1-10-3</strain>
    </source>
</reference>
<keyword evidence="3" id="KW-0230">DNA invertase</keyword>
<evidence type="ECO:0000256" key="3">
    <source>
        <dbReference type="ARBA" id="ARBA00023100"/>
    </source>
</evidence>
<feature type="domain" description="Resolvase/invertase-type recombinase catalytic" evidence="8">
    <location>
        <begin position="1"/>
        <end position="134"/>
    </location>
</feature>
<dbReference type="SMART" id="SM00857">
    <property type="entry name" value="Resolvase"/>
    <property type="match status" value="1"/>
</dbReference>